<proteinExistence type="predicted"/>
<dbReference type="InterPro" id="IPR002525">
    <property type="entry name" value="Transp_IS110-like_N"/>
</dbReference>
<keyword evidence="1" id="KW-0175">Coiled coil</keyword>
<accession>A0A174K7G9</accession>
<dbReference type="PANTHER" id="PTHR33055:SF3">
    <property type="entry name" value="PUTATIVE TRANSPOSASE FOR IS117-RELATED"/>
    <property type="match status" value="1"/>
</dbReference>
<gene>
    <name evidence="4" type="ORF">ERS852514_00951</name>
</gene>
<dbReference type="PANTHER" id="PTHR33055">
    <property type="entry name" value="TRANSPOSASE FOR INSERTION SEQUENCE ELEMENT IS1111A"/>
    <property type="match status" value="1"/>
</dbReference>
<dbReference type="Pfam" id="PF02371">
    <property type="entry name" value="Transposase_20"/>
    <property type="match status" value="1"/>
</dbReference>
<dbReference type="InterPro" id="IPR003346">
    <property type="entry name" value="Transposase_20"/>
</dbReference>
<dbReference type="EMBL" id="CZAQ01000013">
    <property type="protein sequence ID" value="CUP06017.1"/>
    <property type="molecule type" value="Genomic_DNA"/>
</dbReference>
<dbReference type="GO" id="GO:0004803">
    <property type="term" value="F:transposase activity"/>
    <property type="evidence" value="ECO:0007669"/>
    <property type="project" value="InterPro"/>
</dbReference>
<feature type="coiled-coil region" evidence="1">
    <location>
        <begin position="218"/>
        <end position="245"/>
    </location>
</feature>
<dbReference type="InterPro" id="IPR047650">
    <property type="entry name" value="Transpos_IS110"/>
</dbReference>
<dbReference type="Pfam" id="PF01548">
    <property type="entry name" value="DEDD_Tnp_IS110"/>
    <property type="match status" value="1"/>
</dbReference>
<dbReference type="GO" id="GO:0003677">
    <property type="term" value="F:DNA binding"/>
    <property type="evidence" value="ECO:0007669"/>
    <property type="project" value="InterPro"/>
</dbReference>
<reference evidence="4 5" key="1">
    <citation type="submission" date="2015-09" db="EMBL/GenBank/DDBJ databases">
        <authorList>
            <consortium name="Pathogen Informatics"/>
        </authorList>
    </citation>
    <scope>NUCLEOTIDE SEQUENCE [LARGE SCALE GENOMIC DNA]</scope>
    <source>
        <strain evidence="4 5">2789STDY5834902</strain>
    </source>
</reference>
<dbReference type="Proteomes" id="UP000095454">
    <property type="component" value="Unassembled WGS sequence"/>
</dbReference>
<dbReference type="GO" id="GO:0006313">
    <property type="term" value="P:DNA transposition"/>
    <property type="evidence" value="ECO:0007669"/>
    <property type="project" value="InterPro"/>
</dbReference>
<dbReference type="RefSeq" id="WP_055251567.1">
    <property type="nucleotide sequence ID" value="NZ_CABIXX010000013.1"/>
</dbReference>
<evidence type="ECO:0000259" key="3">
    <source>
        <dbReference type="Pfam" id="PF02371"/>
    </source>
</evidence>
<evidence type="ECO:0000259" key="2">
    <source>
        <dbReference type="Pfam" id="PF01548"/>
    </source>
</evidence>
<organism evidence="4 5">
    <name type="scientific">Collinsella aerofaciens</name>
    <dbReference type="NCBI Taxonomy" id="74426"/>
    <lineage>
        <taxon>Bacteria</taxon>
        <taxon>Bacillati</taxon>
        <taxon>Actinomycetota</taxon>
        <taxon>Coriobacteriia</taxon>
        <taxon>Coriobacteriales</taxon>
        <taxon>Coriobacteriaceae</taxon>
        <taxon>Collinsella</taxon>
    </lineage>
</organism>
<evidence type="ECO:0000256" key="1">
    <source>
        <dbReference type="SAM" id="Coils"/>
    </source>
</evidence>
<dbReference type="AlphaFoldDB" id="A0A174K7G9"/>
<evidence type="ECO:0000313" key="4">
    <source>
        <dbReference type="EMBL" id="CUP06017.1"/>
    </source>
</evidence>
<evidence type="ECO:0000313" key="5">
    <source>
        <dbReference type="Proteomes" id="UP000095454"/>
    </source>
</evidence>
<name>A0A174K7G9_9ACTN</name>
<feature type="domain" description="Transposase IS116/IS110/IS902 C-terminal" evidence="3">
    <location>
        <begin position="257"/>
        <end position="340"/>
    </location>
</feature>
<protein>
    <submittedName>
        <fullName evidence="4">Transposase IS116/IS110/IS902 family</fullName>
    </submittedName>
</protein>
<sequence length="377" mass="39570">MKAPSTRPAAVLGLDVGKSSHWACLIDRDGEVLASAPVRNREAELDALFASAPAGTLVVVDQFRNIGSLAVRRARAAGLGVAYLPGLAASRAAGLFAGEAKTDERDAAVIARTALGVPDSLSGVPGRGEALEAARALSSQRDHVVACATRDKNRLRAVLLESCPALEAAVDLSDRRWLELLAGFGGAWGIARSGAGGPRAEAAGEAAAASTAPPPALVEAENRQVRFLAARISEALDEAGALEAETAALLEGDETYACLLTVPGIGPRTAAQLAVSVDIGRFPDHDHLASYCGIAPRVRSSGTSVRSVRASRRGDARLKSLLIFSCNSLVRSSGRYGEYYRACRARGMGHGRALKAVARKRLRAIYAVMRDRVPYRE</sequence>
<dbReference type="NCBIfam" id="NF033542">
    <property type="entry name" value="transpos_IS110"/>
    <property type="match status" value="1"/>
</dbReference>
<feature type="domain" description="Transposase IS110-like N-terminal" evidence="2">
    <location>
        <begin position="12"/>
        <end position="164"/>
    </location>
</feature>